<keyword evidence="4" id="KW-1185">Reference proteome</keyword>
<dbReference type="PANTHER" id="PTHR11895">
    <property type="entry name" value="TRANSAMIDASE"/>
    <property type="match status" value="1"/>
</dbReference>
<evidence type="ECO:0000313" key="4">
    <source>
        <dbReference type="Proteomes" id="UP000005143"/>
    </source>
</evidence>
<dbReference type="PIRSF" id="PIRSF001221">
    <property type="entry name" value="Amidase_fungi"/>
    <property type="match status" value="1"/>
</dbReference>
<feature type="compositionally biased region" description="Pro residues" evidence="1">
    <location>
        <begin position="1"/>
        <end position="10"/>
    </location>
</feature>
<dbReference type="OrthoDB" id="182039at2"/>
<evidence type="ECO:0000259" key="2">
    <source>
        <dbReference type="Pfam" id="PF01425"/>
    </source>
</evidence>
<dbReference type="GO" id="GO:0004040">
    <property type="term" value="F:amidase activity"/>
    <property type="evidence" value="ECO:0007669"/>
    <property type="project" value="UniProtKB-EC"/>
</dbReference>
<dbReference type="RefSeq" id="WP_007578245.1">
    <property type="nucleotide sequence ID" value="NZ_AGUD01000294.1"/>
</dbReference>
<feature type="region of interest" description="Disordered" evidence="1">
    <location>
        <begin position="1"/>
        <end position="20"/>
    </location>
</feature>
<dbReference type="AlphaFoldDB" id="H0EAD5"/>
<dbReference type="Gene3D" id="3.90.1300.10">
    <property type="entry name" value="Amidase signature (AS) domain"/>
    <property type="match status" value="1"/>
</dbReference>
<comment type="caution">
    <text evidence="3">The sequence shown here is derived from an EMBL/GenBank/DDBJ whole genome shotgun (WGS) entry which is preliminary data.</text>
</comment>
<sequence length="490" mass="51758">MAGDPIPPADAPGASASGDGGDGPLIWWSAGRLRAAIAAGDLTAVEVVTAFLERIGEVDGRVNAIPTLVPERAIDEARAADRARGRRAGPPPLLDGLPIAVKDLMATAGIRTTQGSRIYADDVPTEDSLLVQRLRAAGAIVIGKTNTPEHGAGSQTYNDVFGATRNPYDLSRTVGGSSGGAAAAVAAGMLPLADGSDLGGSVRNPASYCNVVGLRPSAGRVASARPGNAWDPMSLLGPIARTVGDCGLLLAAISGRDDRSPIAIDEDPAAFADLPIADLRGVRIAWSRTVDGLPVDPQVTAVLEALRPVLVDLGAIVEDVEPDLSGADEAFEGFRALEFFGAHRHEIAAHPDLFKPDLVDEIERGRRLSAEQVVRAGELRTELYRRTARFLQRHDLLALPTVQLPPFPVEQRWPTAVAGVAMERYVTWMRSCTRISVTAHPALSLPAGFTPEGLPVGLQLVGRHRDERTLLAQAAAIEAATWFSRRRPPL</sequence>
<dbReference type="EMBL" id="AGUD01000294">
    <property type="protein sequence ID" value="EHN09351.1"/>
    <property type="molecule type" value="Genomic_DNA"/>
</dbReference>
<dbReference type="PANTHER" id="PTHR11895:SF76">
    <property type="entry name" value="INDOLEACETAMIDE HYDROLASE"/>
    <property type="match status" value="1"/>
</dbReference>
<proteinExistence type="predicted"/>
<feature type="domain" description="Amidase" evidence="2">
    <location>
        <begin position="46"/>
        <end position="471"/>
    </location>
</feature>
<reference evidence="3 4" key="1">
    <citation type="journal article" date="2013" name="Biodegradation">
        <title>Quantitative proteomic analysis of ibuprofen-degrading Patulibacter sp. strain I11.</title>
        <authorList>
            <person name="Almeida B."/>
            <person name="Kjeldal H."/>
            <person name="Lolas I."/>
            <person name="Knudsen A.D."/>
            <person name="Carvalho G."/>
            <person name="Nielsen K.L."/>
            <person name="Barreto Crespo M.T."/>
            <person name="Stensballe A."/>
            <person name="Nielsen J.L."/>
        </authorList>
    </citation>
    <scope>NUCLEOTIDE SEQUENCE [LARGE SCALE GENOMIC DNA]</scope>
    <source>
        <strain evidence="3 4">I11</strain>
    </source>
</reference>
<dbReference type="EC" id="3.5.1.4" evidence="3"/>
<keyword evidence="3" id="KW-0378">Hydrolase</keyword>
<dbReference type="Proteomes" id="UP000005143">
    <property type="component" value="Unassembled WGS sequence"/>
</dbReference>
<dbReference type="InterPro" id="IPR036928">
    <property type="entry name" value="AS_sf"/>
</dbReference>
<evidence type="ECO:0000313" key="3">
    <source>
        <dbReference type="EMBL" id="EHN09351.1"/>
    </source>
</evidence>
<accession>H0EAD5</accession>
<dbReference type="PROSITE" id="PS00571">
    <property type="entry name" value="AMIDASES"/>
    <property type="match status" value="1"/>
</dbReference>
<evidence type="ECO:0000256" key="1">
    <source>
        <dbReference type="SAM" id="MobiDB-lite"/>
    </source>
</evidence>
<dbReference type="InterPro" id="IPR020556">
    <property type="entry name" value="Amidase_CS"/>
</dbReference>
<dbReference type="InterPro" id="IPR000120">
    <property type="entry name" value="Amidase"/>
</dbReference>
<dbReference type="SUPFAM" id="SSF75304">
    <property type="entry name" value="Amidase signature (AS) enzymes"/>
    <property type="match status" value="1"/>
</dbReference>
<protein>
    <submittedName>
        <fullName evidence="3">Amidase</fullName>
        <ecNumber evidence="3">3.5.1.4</ecNumber>
    </submittedName>
</protein>
<gene>
    <name evidence="3" type="ORF">PAI11_38090</name>
</gene>
<name>H0EAD5_9ACTN</name>
<organism evidence="3 4">
    <name type="scientific">Patulibacter medicamentivorans</name>
    <dbReference type="NCBI Taxonomy" id="1097667"/>
    <lineage>
        <taxon>Bacteria</taxon>
        <taxon>Bacillati</taxon>
        <taxon>Actinomycetota</taxon>
        <taxon>Thermoleophilia</taxon>
        <taxon>Solirubrobacterales</taxon>
        <taxon>Patulibacteraceae</taxon>
        <taxon>Patulibacter</taxon>
    </lineage>
</organism>
<dbReference type="InterPro" id="IPR023631">
    <property type="entry name" value="Amidase_dom"/>
</dbReference>
<dbReference type="Pfam" id="PF01425">
    <property type="entry name" value="Amidase"/>
    <property type="match status" value="1"/>
</dbReference>
<dbReference type="PATRIC" id="fig|1097667.3.peg.3774"/>